<dbReference type="GO" id="GO:0008311">
    <property type="term" value="F:double-stranded DNA 3'-5' DNA exonuclease activity"/>
    <property type="evidence" value="ECO:0007669"/>
    <property type="project" value="TreeGrafter"/>
</dbReference>
<dbReference type="InterPro" id="IPR036691">
    <property type="entry name" value="Endo/exonu/phosph_ase_sf"/>
</dbReference>
<dbReference type="GO" id="GO:0005634">
    <property type="term" value="C:nucleus"/>
    <property type="evidence" value="ECO:0007669"/>
    <property type="project" value="TreeGrafter"/>
</dbReference>
<comment type="similarity">
    <text evidence="2">Belongs to the DNA repair enzymes AP/ExoA family.</text>
</comment>
<keyword evidence="8" id="KW-0540">Nuclease</keyword>
<evidence type="ECO:0000256" key="4">
    <source>
        <dbReference type="ARBA" id="ARBA00022801"/>
    </source>
</evidence>
<evidence type="ECO:0000256" key="2">
    <source>
        <dbReference type="ARBA" id="ARBA00007092"/>
    </source>
</evidence>
<feature type="region of interest" description="Disordered" evidence="6">
    <location>
        <begin position="234"/>
        <end position="263"/>
    </location>
</feature>
<evidence type="ECO:0000256" key="3">
    <source>
        <dbReference type="ARBA" id="ARBA00022723"/>
    </source>
</evidence>
<dbReference type="GO" id="GO:0008081">
    <property type="term" value="F:phosphoric diester hydrolase activity"/>
    <property type="evidence" value="ECO:0007669"/>
    <property type="project" value="TreeGrafter"/>
</dbReference>
<reference evidence="8" key="1">
    <citation type="submission" date="2023-03" db="EMBL/GenBank/DDBJ databases">
        <title>Massive genome expansion in bonnet fungi (Mycena s.s.) driven by repeated elements and novel gene families across ecological guilds.</title>
        <authorList>
            <consortium name="Lawrence Berkeley National Laboratory"/>
            <person name="Harder C.B."/>
            <person name="Miyauchi S."/>
            <person name="Viragh M."/>
            <person name="Kuo A."/>
            <person name="Thoen E."/>
            <person name="Andreopoulos B."/>
            <person name="Lu D."/>
            <person name="Skrede I."/>
            <person name="Drula E."/>
            <person name="Henrissat B."/>
            <person name="Morin E."/>
            <person name="Kohler A."/>
            <person name="Barry K."/>
            <person name="LaButti K."/>
            <person name="Morin E."/>
            <person name="Salamov A."/>
            <person name="Lipzen A."/>
            <person name="Mereny Z."/>
            <person name="Hegedus B."/>
            <person name="Baldrian P."/>
            <person name="Stursova M."/>
            <person name="Weitz H."/>
            <person name="Taylor A."/>
            <person name="Grigoriev I.V."/>
            <person name="Nagy L.G."/>
            <person name="Martin F."/>
            <person name="Kauserud H."/>
        </authorList>
    </citation>
    <scope>NUCLEOTIDE SEQUENCE</scope>
    <source>
        <strain evidence="8">CBHHK002</strain>
    </source>
</reference>
<dbReference type="GO" id="GO:0003906">
    <property type="term" value="F:DNA-(apurinic or apyrimidinic site) endonuclease activity"/>
    <property type="evidence" value="ECO:0007669"/>
    <property type="project" value="TreeGrafter"/>
</dbReference>
<dbReference type="Proteomes" id="UP001218218">
    <property type="component" value="Unassembled WGS sequence"/>
</dbReference>
<dbReference type="InterPro" id="IPR005135">
    <property type="entry name" value="Endo/exonuclease/phosphatase"/>
</dbReference>
<dbReference type="EMBL" id="JARIHO010000079">
    <property type="protein sequence ID" value="KAJ7310167.1"/>
    <property type="molecule type" value="Genomic_DNA"/>
</dbReference>
<dbReference type="GO" id="GO:0046872">
    <property type="term" value="F:metal ion binding"/>
    <property type="evidence" value="ECO:0007669"/>
    <property type="project" value="UniProtKB-KW"/>
</dbReference>
<evidence type="ECO:0000256" key="6">
    <source>
        <dbReference type="SAM" id="MobiDB-lite"/>
    </source>
</evidence>
<dbReference type="PANTHER" id="PTHR22748:SF26">
    <property type="entry name" value="ENDONUCLEASE_EXONUCLEASE_PHOSPHATASE DOMAIN-CONTAINING PROTEIN"/>
    <property type="match status" value="1"/>
</dbReference>
<evidence type="ECO:0000256" key="1">
    <source>
        <dbReference type="ARBA" id="ARBA00001946"/>
    </source>
</evidence>
<dbReference type="Gene3D" id="3.60.10.10">
    <property type="entry name" value="Endonuclease/exonuclease/phosphatase"/>
    <property type="match status" value="1"/>
</dbReference>
<protein>
    <submittedName>
        <fullName evidence="8">Endonuclease/exonuclease/phosphatase</fullName>
    </submittedName>
</protein>
<comment type="caution">
    <text evidence="8">The sequence shown here is derived from an EMBL/GenBank/DDBJ whole genome shotgun (WGS) entry which is preliminary data.</text>
</comment>
<evidence type="ECO:0000256" key="5">
    <source>
        <dbReference type="ARBA" id="ARBA00022842"/>
    </source>
</evidence>
<dbReference type="PANTHER" id="PTHR22748">
    <property type="entry name" value="AP ENDONUCLEASE"/>
    <property type="match status" value="1"/>
</dbReference>
<dbReference type="GO" id="GO:0006284">
    <property type="term" value="P:base-excision repair"/>
    <property type="evidence" value="ECO:0007669"/>
    <property type="project" value="TreeGrafter"/>
</dbReference>
<keyword evidence="8" id="KW-0255">Endonuclease</keyword>
<keyword evidence="9" id="KW-1185">Reference proteome</keyword>
<evidence type="ECO:0000259" key="7">
    <source>
        <dbReference type="Pfam" id="PF03372"/>
    </source>
</evidence>
<gene>
    <name evidence="8" type="ORF">DFH08DRAFT_918286</name>
</gene>
<dbReference type="Pfam" id="PF03372">
    <property type="entry name" value="Exo_endo_phos"/>
    <property type="match status" value="1"/>
</dbReference>
<evidence type="ECO:0000313" key="9">
    <source>
        <dbReference type="Proteomes" id="UP001218218"/>
    </source>
</evidence>
<proteinExistence type="inferred from homology"/>
<accession>A0AAD6Z7C1</accession>
<keyword evidence="3" id="KW-0479">Metal-binding</keyword>
<dbReference type="AlphaFoldDB" id="A0AAD6Z7C1"/>
<name>A0AAD6Z7C1_9AGAR</name>
<keyword evidence="4" id="KW-0378">Hydrolase</keyword>
<evidence type="ECO:0000313" key="8">
    <source>
        <dbReference type="EMBL" id="KAJ7310167.1"/>
    </source>
</evidence>
<comment type="cofactor">
    <cofactor evidence="1">
        <name>Mg(2+)</name>
        <dbReference type="ChEBI" id="CHEBI:18420"/>
    </cofactor>
</comment>
<dbReference type="InterPro" id="IPR004808">
    <property type="entry name" value="AP_endonuc_1"/>
</dbReference>
<feature type="domain" description="Endonuclease/exonuclease/phosphatase" evidence="7">
    <location>
        <begin position="8"/>
        <end position="178"/>
    </location>
</feature>
<organism evidence="8 9">
    <name type="scientific">Mycena albidolilacea</name>
    <dbReference type="NCBI Taxonomy" id="1033008"/>
    <lineage>
        <taxon>Eukaryota</taxon>
        <taxon>Fungi</taxon>
        <taxon>Dikarya</taxon>
        <taxon>Basidiomycota</taxon>
        <taxon>Agaricomycotina</taxon>
        <taxon>Agaricomycetes</taxon>
        <taxon>Agaricomycetidae</taxon>
        <taxon>Agaricales</taxon>
        <taxon>Marasmiineae</taxon>
        <taxon>Mycenaceae</taxon>
        <taxon>Mycena</taxon>
    </lineage>
</organism>
<keyword evidence="5" id="KW-0460">Magnesium</keyword>
<sequence>MRDRKIGILAVQETDLSPKDVDNIHKIFSKRLRIYATIDPACPQAKEVAIVVNKEKKLTVIAVYAPNDTAENVEFLEKLKEKARGLSKPDIILGDWNMVEDGIDRVPHHQDPSAVTDAMREFKRKHNLQDGWRQTYPDTKGYTFLQSATGSQSRIDRILVTENILRNSSDWTIESLGIHTDHQLISTKYSDPKMPFIGEGQWVQKASLLTDKAVMKRIDTIGLEYSERIFDPVGEKRDGPYLQREGDKTHKGRTEDKIKQPTL</sequence>
<dbReference type="SUPFAM" id="SSF56219">
    <property type="entry name" value="DNase I-like"/>
    <property type="match status" value="1"/>
</dbReference>